<name>A0A081NV27_9BACL</name>
<dbReference type="InterPro" id="IPR052726">
    <property type="entry name" value="Phage_Baseplate_Hub"/>
</dbReference>
<dbReference type="Pfam" id="PF26079">
    <property type="entry name" value="Baseplate_J_C"/>
    <property type="match status" value="1"/>
</dbReference>
<keyword evidence="5" id="KW-1185">Reference proteome</keyword>
<dbReference type="Pfam" id="PF26078">
    <property type="entry name" value="Baseplate_J_M"/>
    <property type="match status" value="1"/>
</dbReference>
<reference evidence="4 5" key="1">
    <citation type="submission" date="2014-06" db="EMBL/GenBank/DDBJ databases">
        <title>Draft genome sequence of Paenibacillus sp. MSt1.</title>
        <authorList>
            <person name="Aw Y.K."/>
            <person name="Ong K.S."/>
            <person name="Gan H.M."/>
            <person name="Lee S.M."/>
        </authorList>
    </citation>
    <scope>NUCLEOTIDE SEQUENCE [LARGE SCALE GENOMIC DNA]</scope>
    <source>
        <strain evidence="4 5">MSt1</strain>
    </source>
</reference>
<protein>
    <submittedName>
        <fullName evidence="4">Baseplate J protein</fullName>
    </submittedName>
</protein>
<gene>
    <name evidence="4" type="ORF">ET33_26365</name>
</gene>
<dbReference type="OrthoDB" id="9793802at2"/>
<feature type="domain" description="Baseplate J-like central" evidence="2">
    <location>
        <begin position="206"/>
        <end position="277"/>
    </location>
</feature>
<feature type="domain" description="Baseplate protein J-like barrel" evidence="1">
    <location>
        <begin position="97"/>
        <end position="184"/>
    </location>
</feature>
<dbReference type="InterPro" id="IPR058531">
    <property type="entry name" value="Baseplate_J_M"/>
</dbReference>
<comment type="caution">
    <text evidence="4">The sequence shown here is derived from an EMBL/GenBank/DDBJ whole genome shotgun (WGS) entry which is preliminary data.</text>
</comment>
<evidence type="ECO:0000313" key="4">
    <source>
        <dbReference type="EMBL" id="KEQ22300.1"/>
    </source>
</evidence>
<dbReference type="Pfam" id="PF04865">
    <property type="entry name" value="Baseplate_J"/>
    <property type="match status" value="1"/>
</dbReference>
<evidence type="ECO:0000259" key="2">
    <source>
        <dbReference type="Pfam" id="PF26078"/>
    </source>
</evidence>
<dbReference type="AlphaFoldDB" id="A0A081NV27"/>
<accession>A0A081NV27</accession>
<dbReference type="InterPro" id="IPR014507">
    <property type="entry name" value="Baseplate_assembly_J_pred"/>
</dbReference>
<dbReference type="Proteomes" id="UP000028123">
    <property type="component" value="Unassembled WGS sequence"/>
</dbReference>
<evidence type="ECO:0000259" key="1">
    <source>
        <dbReference type="Pfam" id="PF04865"/>
    </source>
</evidence>
<dbReference type="eggNOG" id="COG3948">
    <property type="taxonomic scope" value="Bacteria"/>
</dbReference>
<dbReference type="PANTHER" id="PTHR35862">
    <property type="entry name" value="FELS-2 PROPHAGE PROTEIN"/>
    <property type="match status" value="1"/>
</dbReference>
<dbReference type="InterPro" id="IPR006949">
    <property type="entry name" value="Barrel_Baseplate_J-like"/>
</dbReference>
<evidence type="ECO:0000313" key="5">
    <source>
        <dbReference type="Proteomes" id="UP000028123"/>
    </source>
</evidence>
<feature type="domain" description="Baseplate J-like C-terminal" evidence="3">
    <location>
        <begin position="285"/>
        <end position="365"/>
    </location>
</feature>
<dbReference type="EMBL" id="JNVM01000040">
    <property type="protein sequence ID" value="KEQ22300.1"/>
    <property type="molecule type" value="Genomic_DNA"/>
</dbReference>
<proteinExistence type="predicted"/>
<dbReference type="RefSeq" id="WP_036691544.1">
    <property type="nucleotide sequence ID" value="NZ_JNVM01000040.1"/>
</dbReference>
<evidence type="ECO:0000259" key="3">
    <source>
        <dbReference type="Pfam" id="PF26079"/>
    </source>
</evidence>
<dbReference type="InterPro" id="IPR058530">
    <property type="entry name" value="Baseplate_J-like_C"/>
</dbReference>
<dbReference type="PIRSF" id="PIRSF020481">
    <property type="entry name" value="BAP"/>
    <property type="match status" value="1"/>
</dbReference>
<dbReference type="PANTHER" id="PTHR35862:SF1">
    <property type="entry name" value="FELS-2 PROPHAGE PROTEIN"/>
    <property type="match status" value="1"/>
</dbReference>
<sequence length="373" mass="40433">MNGIFDLQDIKFVPVEPEKIKTDLVTVYEAVSGQKLYPGDPVRLFLYSVGDMIVQQRILINHAAKMNLLRYASGDFLDQLGAYMETPRLPATPSMTTVRFHLSAPRPEVVLIPAGTRVSPGNDLFFAVAAVGEIKPGELHVDVPVKCLTAGVVGNGYIPGQINILVDPLPFISNVANTTESNGGADEEADDPYRERIYISPERFSVAGPTGAYEYWARTASKDIMNVLVWSPNPGEVEIRVLMVGGELPAQEVLDAVKAACNAETVRPLTDLVTVKAPNVVKYDIDLTYWIDSANATEATTIQTNVQRAIGAYVSWQKSKIGRDINPSELTRLIMNAGARRVAIVSPTFTVVAPTDVAIAGTITANYGGLEND</sequence>
<organism evidence="4 5">
    <name type="scientific">Paenibacillus tyrfis</name>
    <dbReference type="NCBI Taxonomy" id="1501230"/>
    <lineage>
        <taxon>Bacteria</taxon>
        <taxon>Bacillati</taxon>
        <taxon>Bacillota</taxon>
        <taxon>Bacilli</taxon>
        <taxon>Bacillales</taxon>
        <taxon>Paenibacillaceae</taxon>
        <taxon>Paenibacillus</taxon>
    </lineage>
</organism>